<dbReference type="Proteomes" id="UP000243686">
    <property type="component" value="Unassembled WGS sequence"/>
</dbReference>
<dbReference type="EMBL" id="KV894734">
    <property type="protein sequence ID" value="OON17905.1"/>
    <property type="molecule type" value="Genomic_DNA"/>
</dbReference>
<gene>
    <name evidence="1" type="ORF">X801_06250</name>
</gene>
<protein>
    <submittedName>
        <fullName evidence="1">Uncharacterized protein</fullName>
    </submittedName>
</protein>
<sequence>IYQIQKILKILRLSFPGITILNFQYKSTKGSRIHCGFCNGITWPYGALWYEDLQNDTTGDRLVFSVRNASIQQYLLSDSNLTLEMAYDTEMALESAENNATFLQSVQSTVTRIDYSNRRTEHSLSVIIVEAVAHPKDCRHTQAVRNHCKKCGHLAKAYRSAPAFEIDAAVTNRVTRSEIPEYVLHAAAFTNRVQPPYQLELQANSATILFGLYTGSAVTYGVKNHGKTTRDRPSIFRAEDWQFLLGKLNIYVPPGTQPPFLKGWSLPYLMHPKVREELNRLQREGIIQSMEFPEWATPVVPILEPDGTVRICGDY</sequence>
<evidence type="ECO:0000313" key="2">
    <source>
        <dbReference type="Proteomes" id="UP000243686"/>
    </source>
</evidence>
<dbReference type="PANTHER" id="PTHR37984:SF13">
    <property type="entry name" value="RIBONUCLEASE H"/>
    <property type="match status" value="1"/>
</dbReference>
<dbReference type="InterPro" id="IPR043502">
    <property type="entry name" value="DNA/RNA_pol_sf"/>
</dbReference>
<accession>A0A1S8WU79</accession>
<feature type="non-terminal residue" evidence="1">
    <location>
        <position position="1"/>
    </location>
</feature>
<dbReference type="PANTHER" id="PTHR37984">
    <property type="entry name" value="PROTEIN CBG26694"/>
    <property type="match status" value="1"/>
</dbReference>
<keyword evidence="2" id="KW-1185">Reference proteome</keyword>
<dbReference type="Gene3D" id="3.10.10.10">
    <property type="entry name" value="HIV Type 1 Reverse Transcriptase, subunit A, domain 1"/>
    <property type="match status" value="1"/>
</dbReference>
<dbReference type="InterPro" id="IPR050951">
    <property type="entry name" value="Retrovirus_Pol_polyprotein"/>
</dbReference>
<reference evidence="1 2" key="1">
    <citation type="submission" date="2015-03" db="EMBL/GenBank/DDBJ databases">
        <title>Draft genome of the nematode, Opisthorchis viverrini.</title>
        <authorList>
            <person name="Mitreva M."/>
        </authorList>
    </citation>
    <scope>NUCLEOTIDE SEQUENCE [LARGE SCALE GENOMIC DNA]</scope>
    <source>
        <strain evidence="1">Khon Kaen</strain>
    </source>
</reference>
<organism evidence="1 2">
    <name type="scientific">Opisthorchis viverrini</name>
    <name type="common">Southeast Asian liver fluke</name>
    <dbReference type="NCBI Taxonomy" id="6198"/>
    <lineage>
        <taxon>Eukaryota</taxon>
        <taxon>Metazoa</taxon>
        <taxon>Spiralia</taxon>
        <taxon>Lophotrochozoa</taxon>
        <taxon>Platyhelminthes</taxon>
        <taxon>Trematoda</taxon>
        <taxon>Digenea</taxon>
        <taxon>Opisthorchiida</taxon>
        <taxon>Opisthorchiata</taxon>
        <taxon>Opisthorchiidae</taxon>
        <taxon>Opisthorchis</taxon>
    </lineage>
</organism>
<dbReference type="AlphaFoldDB" id="A0A1S8WU79"/>
<proteinExistence type="predicted"/>
<feature type="non-terminal residue" evidence="1">
    <location>
        <position position="315"/>
    </location>
</feature>
<dbReference type="SUPFAM" id="SSF56672">
    <property type="entry name" value="DNA/RNA polymerases"/>
    <property type="match status" value="1"/>
</dbReference>
<evidence type="ECO:0000313" key="1">
    <source>
        <dbReference type="EMBL" id="OON17905.1"/>
    </source>
</evidence>
<name>A0A1S8WU79_OPIVI</name>